<dbReference type="PANTHER" id="PTHR42721">
    <property type="entry name" value="SUGAR HYDROLASE-RELATED"/>
    <property type="match status" value="1"/>
</dbReference>
<dbReference type="InterPro" id="IPR006584">
    <property type="entry name" value="Cellulose-bd_IV"/>
</dbReference>
<comment type="caution">
    <text evidence="7">The sequence shown here is derived from an EMBL/GenBank/DDBJ whole genome shotgun (WGS) entry which is preliminary data.</text>
</comment>
<comment type="similarity">
    <text evidence="1">Belongs to the glycosyl hydrolase 3 family.</text>
</comment>
<evidence type="ECO:0000313" key="7">
    <source>
        <dbReference type="EMBL" id="GIE95239.1"/>
    </source>
</evidence>
<dbReference type="InterPro" id="IPR008979">
    <property type="entry name" value="Galactose-bd-like_sf"/>
</dbReference>
<keyword evidence="2" id="KW-0732">Signal</keyword>
<dbReference type="GO" id="GO:0046556">
    <property type="term" value="F:alpha-L-arabinofuranosidase activity"/>
    <property type="evidence" value="ECO:0007669"/>
    <property type="project" value="TreeGrafter"/>
</dbReference>
<dbReference type="GO" id="GO:0045493">
    <property type="term" value="P:xylan catabolic process"/>
    <property type="evidence" value="ECO:0007669"/>
    <property type="project" value="InterPro"/>
</dbReference>
<protein>
    <recommendedName>
        <fullName evidence="5">Exo-alpha-(1-&gt;6)-L-arabinopyranosidase</fullName>
    </recommendedName>
</protein>
<evidence type="ECO:0000259" key="6">
    <source>
        <dbReference type="PROSITE" id="PS51175"/>
    </source>
</evidence>
<dbReference type="Gene3D" id="3.40.50.1700">
    <property type="entry name" value="Glycoside hydrolase family 3 C-terminal domain"/>
    <property type="match status" value="1"/>
</dbReference>
<dbReference type="InterPro" id="IPR008999">
    <property type="entry name" value="Actin-crosslinking"/>
</dbReference>
<dbReference type="Gene3D" id="2.60.120.260">
    <property type="entry name" value="Galactose-binding domain-like"/>
    <property type="match status" value="1"/>
</dbReference>
<dbReference type="GO" id="GO:0031222">
    <property type="term" value="P:arabinan catabolic process"/>
    <property type="evidence" value="ECO:0007669"/>
    <property type="project" value="TreeGrafter"/>
</dbReference>
<dbReference type="FunFam" id="2.60.40.10:FF:000495">
    <property type="entry name" value="Periplasmic beta-glucosidase"/>
    <property type="match status" value="1"/>
</dbReference>
<dbReference type="GO" id="GO:0008422">
    <property type="term" value="F:beta-glucosidase activity"/>
    <property type="evidence" value="ECO:0007669"/>
    <property type="project" value="UniProtKB-ARBA"/>
</dbReference>
<dbReference type="InterPro" id="IPR044993">
    <property type="entry name" value="BXL"/>
</dbReference>
<dbReference type="RefSeq" id="WP_203781540.1">
    <property type="nucleotide sequence ID" value="NZ_BOMV01000026.1"/>
</dbReference>
<evidence type="ECO:0000313" key="8">
    <source>
        <dbReference type="Proteomes" id="UP000636960"/>
    </source>
</evidence>
<dbReference type="Pfam" id="PF00933">
    <property type="entry name" value="Glyco_hydro_3"/>
    <property type="match status" value="1"/>
</dbReference>
<dbReference type="InterPro" id="IPR017853">
    <property type="entry name" value="GH"/>
</dbReference>
<evidence type="ECO:0000256" key="2">
    <source>
        <dbReference type="ARBA" id="ARBA00022729"/>
    </source>
</evidence>
<sequence>MTEPSPEFDSFRDPGRPLEARVDALLAQLTLDEKISILHQHQPAIPRLGVAPFRTGQEVLHSIGWTGPVTVFPQAIGLGASWNGELVEAIGAAIADELHKLRRDDPSISLNVWGPAVSLLRDPRWGRNEEGYSEDPFLTAMLATAFCRGLRGHRPDENPAVLKTAPTLKSFVGYNHEEGEPRSGLRARVLWEYEARPFEWTIKAGVVSGVMPTCKEINGRPGHLSPLFSVLRRWQPDILVMSDAWAPINLVEGSHFYDDRPHAYASAMKAGLDSFTCEDGDPTNTVEALESAILLGLLSESDIDAAARRLLTMRMRLGEFDAGGSAEISPTPISQSGPSREPVRTVVDSPAHRALAREAGRQSLVLLKNDSEVLPFDRADVGSVALIGPHADKLFLDWYSGEPPYEVTCLDAVRERFSPEAVRHVEGVDRIALRLPDGSYLTAGREPAGAALRGHPAPGPVSEEQSFDLFEWGEAVVSLRVVANRRFLAERDGGELVNDAVAPGGWVVNETFEVVPHGDAWLLRSVRSGRYLAVTGADGSAVLSADRPEDATPLVREVLSDAAAEARLAASAADVAIVVVGNHPLINGRETRDRRELDLAPGQTRVVQSALAANRRTAVVLVSSAPMTVTDLDRSASALLWSSHGGQEMGAAIVATLFGEYSPAGRLQQTWYRSVADLGDILDYDIIKSGKTYLYFAGEPLYPFGHGLSYTTFEYRNLRVSPARADRSGRISVLVDVLNSGKRDSDEVVQVYLRAPRGGPPRPDRELRGFRRISLPAGGSTTVAMDVTVESLGYWDVGRGRFEVEPGEYTVMVGRSSRDIATTASFDVAGRADRSRNVRDRLVRAADFDDYDDVFLVAENRVAGDAIESRVAGGWLLFRGVDLDAAGRQLVARVGPVDGTASAIEARLDDPATGTVVARAEVPKAVGPSGWTTVTASARPVSGRHDLYLVFDGPARLAAFAITGDPAGESGDSR</sequence>
<dbReference type="InterPro" id="IPR036962">
    <property type="entry name" value="Glyco_hydro_3_N_sf"/>
</dbReference>
<dbReference type="SUPFAM" id="SSF49785">
    <property type="entry name" value="Galactose-binding domain-like"/>
    <property type="match status" value="1"/>
</dbReference>
<dbReference type="SMART" id="SM01217">
    <property type="entry name" value="Fn3_like"/>
    <property type="match status" value="1"/>
</dbReference>
<dbReference type="InterPro" id="IPR005084">
    <property type="entry name" value="CBM6"/>
</dbReference>
<dbReference type="InterPro" id="IPR002772">
    <property type="entry name" value="Glyco_hydro_3_C"/>
</dbReference>
<comment type="function">
    <text evidence="4">Catalyzes the hydrolysis of a non-reducing terminal alpha-L-arabinopyranosidic linkage in ginsenoside Rb2 (alpha-L-arabinopyranosyl-(1-&gt;6)-alpha-D-glucopyranosyl) to release alpha-D-glucopyranosyl (Rd). It is not able to hydrolyze alpha-L-arabinofuranosyl-(1-&gt;6)-alpha-D-glucopyranosyl (Rc).</text>
</comment>
<dbReference type="Pfam" id="PF03422">
    <property type="entry name" value="CBM_6"/>
    <property type="match status" value="1"/>
</dbReference>
<dbReference type="EMBL" id="BOMV01000026">
    <property type="protein sequence ID" value="GIE95239.1"/>
    <property type="molecule type" value="Genomic_DNA"/>
</dbReference>
<dbReference type="Gene3D" id="3.20.20.300">
    <property type="entry name" value="Glycoside hydrolase, family 3, N-terminal domain"/>
    <property type="match status" value="1"/>
</dbReference>
<evidence type="ECO:0000256" key="4">
    <source>
        <dbReference type="ARBA" id="ARBA00058905"/>
    </source>
</evidence>
<evidence type="ECO:0000256" key="1">
    <source>
        <dbReference type="ARBA" id="ARBA00005336"/>
    </source>
</evidence>
<gene>
    <name evidence="7" type="ORF">Ari01nite_27040</name>
</gene>
<dbReference type="Proteomes" id="UP000636960">
    <property type="component" value="Unassembled WGS sequence"/>
</dbReference>
<dbReference type="SMART" id="SM00606">
    <property type="entry name" value="CBD_IV"/>
    <property type="match status" value="1"/>
</dbReference>
<dbReference type="CDD" id="cd23343">
    <property type="entry name" value="beta-trefoil_FSCN_BglX-like"/>
    <property type="match status" value="1"/>
</dbReference>
<evidence type="ECO:0000256" key="3">
    <source>
        <dbReference type="ARBA" id="ARBA00022801"/>
    </source>
</evidence>
<dbReference type="PANTHER" id="PTHR42721:SF3">
    <property type="entry name" value="BETA-D-XYLOSIDASE 5-RELATED"/>
    <property type="match status" value="1"/>
</dbReference>
<proteinExistence type="inferred from homology"/>
<dbReference type="Pfam" id="PF01915">
    <property type="entry name" value="Glyco_hydro_3_C"/>
    <property type="match status" value="1"/>
</dbReference>
<dbReference type="InterPro" id="IPR001764">
    <property type="entry name" value="Glyco_hydro_3_N"/>
</dbReference>
<dbReference type="AlphaFoldDB" id="A0A919JXV4"/>
<reference evidence="7" key="1">
    <citation type="submission" date="2021-01" db="EMBL/GenBank/DDBJ databases">
        <title>Whole genome shotgun sequence of Actinoplanes rishiriensis NBRC 108556.</title>
        <authorList>
            <person name="Komaki H."/>
            <person name="Tamura T."/>
        </authorList>
    </citation>
    <scope>NUCLEOTIDE SEQUENCE</scope>
    <source>
        <strain evidence="7">NBRC 108556</strain>
    </source>
</reference>
<dbReference type="GO" id="GO:0009044">
    <property type="term" value="F:xylan 1,4-beta-xylosidase activity"/>
    <property type="evidence" value="ECO:0007669"/>
    <property type="project" value="InterPro"/>
</dbReference>
<evidence type="ECO:0000256" key="5">
    <source>
        <dbReference type="ARBA" id="ARBA00074219"/>
    </source>
</evidence>
<dbReference type="SUPFAM" id="SSF50405">
    <property type="entry name" value="Actin-crosslinking proteins"/>
    <property type="match status" value="1"/>
</dbReference>
<name>A0A919JXV4_9ACTN</name>
<dbReference type="InterPro" id="IPR013783">
    <property type="entry name" value="Ig-like_fold"/>
</dbReference>
<dbReference type="CDD" id="cd04084">
    <property type="entry name" value="CBM6_xylanase-like"/>
    <property type="match status" value="1"/>
</dbReference>
<keyword evidence="8" id="KW-1185">Reference proteome</keyword>
<keyword evidence="3 7" id="KW-0378">Hydrolase</keyword>
<feature type="domain" description="CBM6" evidence="6">
    <location>
        <begin position="841"/>
        <end position="963"/>
    </location>
</feature>
<dbReference type="InterPro" id="IPR036881">
    <property type="entry name" value="Glyco_hydro_3_C_sf"/>
</dbReference>
<dbReference type="GO" id="GO:0030246">
    <property type="term" value="F:carbohydrate binding"/>
    <property type="evidence" value="ECO:0007669"/>
    <property type="project" value="InterPro"/>
</dbReference>
<organism evidence="7 8">
    <name type="scientific">Paractinoplanes rishiriensis</name>
    <dbReference type="NCBI Taxonomy" id="1050105"/>
    <lineage>
        <taxon>Bacteria</taxon>
        <taxon>Bacillati</taxon>
        <taxon>Actinomycetota</taxon>
        <taxon>Actinomycetes</taxon>
        <taxon>Micromonosporales</taxon>
        <taxon>Micromonosporaceae</taxon>
        <taxon>Paractinoplanes</taxon>
    </lineage>
</organism>
<dbReference type="Gene3D" id="2.60.120.380">
    <property type="match status" value="1"/>
</dbReference>
<dbReference type="InterPro" id="IPR026891">
    <property type="entry name" value="Fn3-like"/>
</dbReference>
<dbReference type="SUPFAM" id="SSF52279">
    <property type="entry name" value="Beta-D-glucan exohydrolase, C-terminal domain"/>
    <property type="match status" value="1"/>
</dbReference>
<dbReference type="Gene3D" id="2.60.40.10">
    <property type="entry name" value="Immunoglobulins"/>
    <property type="match status" value="1"/>
</dbReference>
<dbReference type="PROSITE" id="PS51175">
    <property type="entry name" value="CBM6"/>
    <property type="match status" value="1"/>
</dbReference>
<dbReference type="SUPFAM" id="SSF51445">
    <property type="entry name" value="(Trans)glycosidases"/>
    <property type="match status" value="1"/>
</dbReference>
<dbReference type="Pfam" id="PF14310">
    <property type="entry name" value="Fn3-like"/>
    <property type="match status" value="1"/>
</dbReference>
<accession>A0A919JXV4</accession>